<evidence type="ECO:0000256" key="1">
    <source>
        <dbReference type="ARBA" id="ARBA00022490"/>
    </source>
</evidence>
<evidence type="ECO:0000256" key="2">
    <source>
        <dbReference type="ARBA" id="ARBA00022795"/>
    </source>
</evidence>
<keyword evidence="4" id="KW-0969">Cilium</keyword>
<sequence>MTTSPTTAPGTTAELGDLDVEFAASLPGLGPLTSFRLARIEGARGLYSLRSRGDEVRLFLVDPATVVADYRPRITAGMRGEVGADEDAVRLFVVANPSEEGVFVNLRAPVLINARTGSAAQLIFEDTSYPLRAQLGTA</sequence>
<dbReference type="Gene3D" id="2.30.290.10">
    <property type="entry name" value="BH3618-like"/>
    <property type="match status" value="1"/>
</dbReference>
<dbReference type="PANTHER" id="PTHR39190:SF1">
    <property type="entry name" value="FLAGELLAR ASSEMBLY FACTOR FLIW"/>
    <property type="match status" value="1"/>
</dbReference>
<dbReference type="Pfam" id="PF02623">
    <property type="entry name" value="FliW"/>
    <property type="match status" value="1"/>
</dbReference>
<proteinExistence type="predicted"/>
<keyword evidence="3" id="KW-0810">Translation regulation</keyword>
<keyword evidence="4" id="KW-0966">Cell projection</keyword>
<evidence type="ECO:0000313" key="5">
    <source>
        <dbReference type="Proteomes" id="UP001263371"/>
    </source>
</evidence>
<name>A0ABU3T3L4_9MICO</name>
<dbReference type="SUPFAM" id="SSF141457">
    <property type="entry name" value="BH3618-like"/>
    <property type="match status" value="1"/>
</dbReference>
<dbReference type="RefSeq" id="WP_315993241.1">
    <property type="nucleotide sequence ID" value="NZ_JAWDIS010000001.1"/>
</dbReference>
<dbReference type="InterPro" id="IPR003775">
    <property type="entry name" value="Flagellar_assembly_factor_FliW"/>
</dbReference>
<comment type="caution">
    <text evidence="4">The sequence shown here is derived from an EMBL/GenBank/DDBJ whole genome shotgun (WGS) entry which is preliminary data.</text>
</comment>
<accession>A0ABU3T3L4</accession>
<gene>
    <name evidence="4" type="ORF">RWH45_01935</name>
</gene>
<evidence type="ECO:0000256" key="3">
    <source>
        <dbReference type="ARBA" id="ARBA00022845"/>
    </source>
</evidence>
<dbReference type="InterPro" id="IPR024046">
    <property type="entry name" value="Flagellar_assmbl_FliW_dom_sf"/>
</dbReference>
<dbReference type="PANTHER" id="PTHR39190">
    <property type="entry name" value="FLAGELLAR ASSEMBLY FACTOR FLIW"/>
    <property type="match status" value="1"/>
</dbReference>
<keyword evidence="2" id="KW-1005">Bacterial flagellum biogenesis</keyword>
<protein>
    <submittedName>
        <fullName evidence="4">Flagellar assembly protein FliW</fullName>
    </submittedName>
</protein>
<dbReference type="EMBL" id="JAWDIS010000001">
    <property type="protein sequence ID" value="MDU0365954.1"/>
    <property type="molecule type" value="Genomic_DNA"/>
</dbReference>
<reference evidence="4 5" key="1">
    <citation type="submission" date="2023-09" db="EMBL/GenBank/DDBJ databases">
        <title>Microbacterium fusihabitans sp. nov., Microbacterium phycihabitans sp. nov., and Microbacterium cervinum sp. nov., isolated from dried seaweeds of beach.</title>
        <authorList>
            <person name="Lee S.D."/>
        </authorList>
    </citation>
    <scope>NUCLEOTIDE SEQUENCE [LARGE SCALE GENOMIC DNA]</scope>
    <source>
        <strain evidence="4 5">KSW4-17</strain>
    </source>
</reference>
<keyword evidence="5" id="KW-1185">Reference proteome</keyword>
<dbReference type="Proteomes" id="UP001263371">
    <property type="component" value="Unassembled WGS sequence"/>
</dbReference>
<keyword evidence="4" id="KW-0282">Flagellum</keyword>
<keyword evidence="1" id="KW-0963">Cytoplasm</keyword>
<organism evidence="4 5">
    <name type="scientific">Microbacterium galbum</name>
    <dbReference type="NCBI Taxonomy" id="3075994"/>
    <lineage>
        <taxon>Bacteria</taxon>
        <taxon>Bacillati</taxon>
        <taxon>Actinomycetota</taxon>
        <taxon>Actinomycetes</taxon>
        <taxon>Micrococcales</taxon>
        <taxon>Microbacteriaceae</taxon>
        <taxon>Microbacterium</taxon>
    </lineage>
</organism>
<evidence type="ECO:0000313" key="4">
    <source>
        <dbReference type="EMBL" id="MDU0365954.1"/>
    </source>
</evidence>